<dbReference type="GO" id="GO:0000155">
    <property type="term" value="F:phosphorelay sensor kinase activity"/>
    <property type="evidence" value="ECO:0007669"/>
    <property type="project" value="InterPro"/>
</dbReference>
<dbReference type="Proteomes" id="UP000825483">
    <property type="component" value="Unassembled WGS sequence"/>
</dbReference>
<name>A0A9R1CBG8_9BACT</name>
<feature type="transmembrane region" description="Helical" evidence="1">
    <location>
        <begin position="84"/>
        <end position="101"/>
    </location>
</feature>
<keyword evidence="3" id="KW-0418">Kinase</keyword>
<keyword evidence="4" id="KW-1185">Reference proteome</keyword>
<proteinExistence type="predicted"/>
<keyword evidence="1" id="KW-0472">Membrane</keyword>
<feature type="transmembrane region" description="Helical" evidence="1">
    <location>
        <begin position="56"/>
        <end position="77"/>
    </location>
</feature>
<dbReference type="PANTHER" id="PTHR34220">
    <property type="entry name" value="SENSOR HISTIDINE KINASE YPDA"/>
    <property type="match status" value="1"/>
</dbReference>
<comment type="caution">
    <text evidence="3">The sequence shown here is derived from an EMBL/GenBank/DDBJ whole genome shotgun (WGS) entry which is preliminary data.</text>
</comment>
<evidence type="ECO:0000256" key="1">
    <source>
        <dbReference type="SAM" id="Phobius"/>
    </source>
</evidence>
<dbReference type="InterPro" id="IPR010559">
    <property type="entry name" value="Sig_transdc_His_kin_internal"/>
</dbReference>
<dbReference type="Pfam" id="PF06580">
    <property type="entry name" value="His_kinase"/>
    <property type="match status" value="1"/>
</dbReference>
<dbReference type="EMBL" id="BPUB01000002">
    <property type="protein sequence ID" value="GJG59516.1"/>
    <property type="molecule type" value="Genomic_DNA"/>
</dbReference>
<dbReference type="RefSeq" id="WP_223928723.1">
    <property type="nucleotide sequence ID" value="NZ_BPTU01000002.1"/>
</dbReference>
<dbReference type="Gene3D" id="3.30.565.10">
    <property type="entry name" value="Histidine kinase-like ATPase, C-terminal domain"/>
    <property type="match status" value="1"/>
</dbReference>
<protein>
    <submittedName>
        <fullName evidence="3">Histidine kinase</fullName>
    </submittedName>
</protein>
<gene>
    <name evidence="3" type="ORF">PRLR5076_23670</name>
</gene>
<reference evidence="3" key="1">
    <citation type="journal article" date="2022" name="Int. J. Syst. Evol. Microbiol.">
        <title>Prevotella lacticifex sp. nov., isolated from the rumen of cows.</title>
        <authorList>
            <person name="Shinkai T."/>
            <person name="Ikeyama N."/>
            <person name="Kumagai M."/>
            <person name="Ohmori H."/>
            <person name="Sakamoto M."/>
            <person name="Ohkuma M."/>
            <person name="Mitsumori M."/>
        </authorList>
    </citation>
    <scope>NUCLEOTIDE SEQUENCE</scope>
    <source>
        <strain evidence="3">R5076</strain>
    </source>
</reference>
<dbReference type="InterPro" id="IPR050640">
    <property type="entry name" value="Bact_2-comp_sensor_kinase"/>
</dbReference>
<dbReference type="PANTHER" id="PTHR34220:SF7">
    <property type="entry name" value="SENSOR HISTIDINE KINASE YPDA"/>
    <property type="match status" value="1"/>
</dbReference>
<sequence length="377" mass="44495">MSRKNIITFLRKHTEALIYAFCWLMIFVIPFVMMYLRTRNSTDEPFQWDELTRVWTAEGAFLAIFIIHNCFLAPLIIYKNRRKLYFGLVTIIVVAFGIYQFNARPPRPHHFHKDRKEMVDGSQPRPLPPPGRHHRPFFVDQVDFVSVIILVLMFGMNLSVKLLFKQNENEKKLQRLMNENLNQQLEYLKFQINPHFFMNTLNNIHALVDIDPEEAKESIIELSKLMRYVLYDGNRPLTSLRKECNFIDNYIELMRLRYSDKVDIKTDRDDNLPDALIAPLITITYVENAFKHGVSYQHRSFIHITTHVDHGRLLFTCENSKHKESTEEHGGVGLANTRKRLDLIYGNDYTLDINDREDTYFVRLDIPLRFAADEPKG</sequence>
<keyword evidence="1" id="KW-0812">Transmembrane</keyword>
<evidence type="ECO:0000313" key="3">
    <source>
        <dbReference type="EMBL" id="GJG59516.1"/>
    </source>
</evidence>
<evidence type="ECO:0000259" key="2">
    <source>
        <dbReference type="Pfam" id="PF06580"/>
    </source>
</evidence>
<accession>A0A9R1CBG8</accession>
<dbReference type="GO" id="GO:0016020">
    <property type="term" value="C:membrane"/>
    <property type="evidence" value="ECO:0007669"/>
    <property type="project" value="InterPro"/>
</dbReference>
<feature type="transmembrane region" description="Helical" evidence="1">
    <location>
        <begin position="16"/>
        <end position="36"/>
    </location>
</feature>
<feature type="domain" description="Signal transduction histidine kinase internal region" evidence="2">
    <location>
        <begin position="184"/>
        <end position="261"/>
    </location>
</feature>
<organism evidence="3 4">
    <name type="scientific">Prevotella lacticifex</name>
    <dbReference type="NCBI Taxonomy" id="2854755"/>
    <lineage>
        <taxon>Bacteria</taxon>
        <taxon>Pseudomonadati</taxon>
        <taxon>Bacteroidota</taxon>
        <taxon>Bacteroidia</taxon>
        <taxon>Bacteroidales</taxon>
        <taxon>Prevotellaceae</taxon>
        <taxon>Prevotella</taxon>
    </lineage>
</organism>
<dbReference type="GeneID" id="72466442"/>
<feature type="transmembrane region" description="Helical" evidence="1">
    <location>
        <begin position="144"/>
        <end position="164"/>
    </location>
</feature>
<dbReference type="SUPFAM" id="SSF55874">
    <property type="entry name" value="ATPase domain of HSP90 chaperone/DNA topoisomerase II/histidine kinase"/>
    <property type="match status" value="1"/>
</dbReference>
<dbReference type="AlphaFoldDB" id="A0A9R1CBG8"/>
<keyword evidence="3" id="KW-0808">Transferase</keyword>
<evidence type="ECO:0000313" key="4">
    <source>
        <dbReference type="Proteomes" id="UP000825483"/>
    </source>
</evidence>
<keyword evidence="1" id="KW-1133">Transmembrane helix</keyword>
<dbReference type="InterPro" id="IPR036890">
    <property type="entry name" value="HATPase_C_sf"/>
</dbReference>